<dbReference type="RefSeq" id="WP_071308159.1">
    <property type="nucleotide sequence ID" value="NZ_MLQR01000001.1"/>
</dbReference>
<proteinExistence type="predicted"/>
<keyword evidence="1" id="KW-1133">Transmembrane helix</keyword>
<evidence type="ECO:0000313" key="2">
    <source>
        <dbReference type="EMBL" id="OIJ17434.1"/>
    </source>
</evidence>
<feature type="transmembrane region" description="Helical" evidence="1">
    <location>
        <begin position="20"/>
        <end position="48"/>
    </location>
</feature>
<keyword evidence="1" id="KW-0472">Membrane</keyword>
<feature type="transmembrane region" description="Helical" evidence="1">
    <location>
        <begin position="147"/>
        <end position="171"/>
    </location>
</feature>
<dbReference type="InterPro" id="IPR006938">
    <property type="entry name" value="DUF624"/>
</dbReference>
<reference evidence="2 3" key="1">
    <citation type="submission" date="2016-10" db="EMBL/GenBank/DDBJ databases">
        <title>Draft genome sequences of four alkaliphilic bacteria belonging to the Anaerobacillus genus.</title>
        <authorList>
            <person name="Bassil N.M."/>
            <person name="Lloyd J.R."/>
        </authorList>
    </citation>
    <scope>NUCLEOTIDE SEQUENCE [LARGE SCALE GENOMIC DNA]</scope>
    <source>
        <strain evidence="2 3">DSM 18345</strain>
    </source>
</reference>
<gene>
    <name evidence="2" type="ORF">BKP37_02735</name>
</gene>
<evidence type="ECO:0008006" key="4">
    <source>
        <dbReference type="Google" id="ProtNLM"/>
    </source>
</evidence>
<keyword evidence="1" id="KW-0812">Transmembrane</keyword>
<organism evidence="2 3">
    <name type="scientific">Anaerobacillus alkalilacustris</name>
    <dbReference type="NCBI Taxonomy" id="393763"/>
    <lineage>
        <taxon>Bacteria</taxon>
        <taxon>Bacillati</taxon>
        <taxon>Bacillota</taxon>
        <taxon>Bacilli</taxon>
        <taxon>Bacillales</taxon>
        <taxon>Bacillaceae</taxon>
        <taxon>Anaerobacillus</taxon>
    </lineage>
</organism>
<protein>
    <recommendedName>
        <fullName evidence="4">DUF624 domain-containing protein</fullName>
    </recommendedName>
</protein>
<dbReference type="OrthoDB" id="2182676at2"/>
<dbReference type="AlphaFoldDB" id="A0A1S2LYT6"/>
<keyword evidence="3" id="KW-1185">Reference proteome</keyword>
<evidence type="ECO:0000256" key="1">
    <source>
        <dbReference type="SAM" id="Phobius"/>
    </source>
</evidence>
<feature type="transmembrane region" description="Helical" evidence="1">
    <location>
        <begin position="177"/>
        <end position="198"/>
    </location>
</feature>
<accession>A0A1S2LYT6</accession>
<comment type="caution">
    <text evidence="2">The sequence shown here is derived from an EMBL/GenBank/DDBJ whole genome shotgun (WGS) entry which is preliminary data.</text>
</comment>
<dbReference type="EMBL" id="MLQR01000001">
    <property type="protein sequence ID" value="OIJ17434.1"/>
    <property type="molecule type" value="Genomic_DNA"/>
</dbReference>
<feature type="transmembrane region" description="Helical" evidence="1">
    <location>
        <begin position="105"/>
        <end position="135"/>
    </location>
</feature>
<evidence type="ECO:0000313" key="3">
    <source>
        <dbReference type="Proteomes" id="UP000179524"/>
    </source>
</evidence>
<dbReference type="Proteomes" id="UP000179524">
    <property type="component" value="Unassembled WGS sequence"/>
</dbReference>
<feature type="transmembrane region" description="Helical" evidence="1">
    <location>
        <begin position="80"/>
        <end position="99"/>
    </location>
</feature>
<dbReference type="Pfam" id="PF04854">
    <property type="entry name" value="DUF624"/>
    <property type="match status" value="1"/>
</dbReference>
<name>A0A1S2LYT6_9BACI</name>
<sequence length="210" mass="24529">MKTEGFIGKVYYGLDLFMKIAYINLLWIIFTVIGLVIFGVAPASVALLTIIRKWLIKDTDIPILSTFFQVYKKEFLKSNLAGLFFLLVFIVLYIQFSYIPLVDSFLQVILTIGLIINGMIFLVTFIYFFPIYVHYNLKFHEYFKRSFLMGMINIHVVLLICFCFFLIYHLLVYFPVYVGLFLPGIVGLVLMSITLLAFNKFEEKKARLKK</sequence>